<feature type="non-terminal residue" evidence="1">
    <location>
        <position position="1"/>
    </location>
</feature>
<name>A0A166LI78_9AGAM</name>
<dbReference type="Gene3D" id="3.40.50.300">
    <property type="entry name" value="P-loop containing nucleotide triphosphate hydrolases"/>
    <property type="match status" value="1"/>
</dbReference>
<accession>A0A166LI78</accession>
<sequence>GIGKSSLINYIFNVDIANVSYGLHGVYDINTPIISPENSRFVVHDSQGFEPGETANLNIVKDFILSRSDNVDLKDRVHAVWLCVEIPFARGRVFEIGDEEFLKLGLKGKSNTEPTPWEIVALLTVRIVPIVVVFTKYDNLVDGGDALWIVSAMAQEASAQAKTNSSIKVGMKRYWQGLASSARIAGYTLETCLNTMHSEIVSAWNFHD</sequence>
<dbReference type="EMBL" id="KV417535">
    <property type="protein sequence ID" value="KZP22984.1"/>
    <property type="molecule type" value="Genomic_DNA"/>
</dbReference>
<keyword evidence="2" id="KW-1185">Reference proteome</keyword>
<evidence type="ECO:0000313" key="1">
    <source>
        <dbReference type="EMBL" id="KZP22984.1"/>
    </source>
</evidence>
<reference evidence="1 2" key="1">
    <citation type="journal article" date="2016" name="Mol. Biol. Evol.">
        <title>Comparative Genomics of Early-Diverging Mushroom-Forming Fungi Provides Insights into the Origins of Lignocellulose Decay Capabilities.</title>
        <authorList>
            <person name="Nagy L.G."/>
            <person name="Riley R."/>
            <person name="Tritt A."/>
            <person name="Adam C."/>
            <person name="Daum C."/>
            <person name="Floudas D."/>
            <person name="Sun H."/>
            <person name="Yadav J.S."/>
            <person name="Pangilinan J."/>
            <person name="Larsson K.H."/>
            <person name="Matsuura K."/>
            <person name="Barry K."/>
            <person name="Labutti K."/>
            <person name="Kuo R."/>
            <person name="Ohm R.A."/>
            <person name="Bhattacharya S.S."/>
            <person name="Shirouzu T."/>
            <person name="Yoshinaga Y."/>
            <person name="Martin F.M."/>
            <person name="Grigoriev I.V."/>
            <person name="Hibbett D.S."/>
        </authorList>
    </citation>
    <scope>NUCLEOTIDE SEQUENCE [LARGE SCALE GENOMIC DNA]</scope>
    <source>
        <strain evidence="1 2">CBS 109695</strain>
    </source>
</reference>
<evidence type="ECO:0000313" key="2">
    <source>
        <dbReference type="Proteomes" id="UP000076532"/>
    </source>
</evidence>
<dbReference type="Proteomes" id="UP000076532">
    <property type="component" value="Unassembled WGS sequence"/>
</dbReference>
<evidence type="ECO:0008006" key="3">
    <source>
        <dbReference type="Google" id="ProtNLM"/>
    </source>
</evidence>
<dbReference type="AlphaFoldDB" id="A0A166LI78"/>
<dbReference type="SUPFAM" id="SSF52540">
    <property type="entry name" value="P-loop containing nucleoside triphosphate hydrolases"/>
    <property type="match status" value="1"/>
</dbReference>
<organism evidence="1 2">
    <name type="scientific">Athelia psychrophila</name>
    <dbReference type="NCBI Taxonomy" id="1759441"/>
    <lineage>
        <taxon>Eukaryota</taxon>
        <taxon>Fungi</taxon>
        <taxon>Dikarya</taxon>
        <taxon>Basidiomycota</taxon>
        <taxon>Agaricomycotina</taxon>
        <taxon>Agaricomycetes</taxon>
        <taxon>Agaricomycetidae</taxon>
        <taxon>Atheliales</taxon>
        <taxon>Atheliaceae</taxon>
        <taxon>Athelia</taxon>
    </lineage>
</organism>
<protein>
    <recommendedName>
        <fullName evidence="3">G domain-containing protein</fullName>
    </recommendedName>
</protein>
<dbReference type="OrthoDB" id="391988at2759"/>
<dbReference type="InterPro" id="IPR027417">
    <property type="entry name" value="P-loop_NTPase"/>
</dbReference>
<feature type="non-terminal residue" evidence="1">
    <location>
        <position position="208"/>
    </location>
</feature>
<proteinExistence type="predicted"/>
<gene>
    <name evidence="1" type="ORF">FIBSPDRAFT_700833</name>
</gene>